<dbReference type="KEGG" id="bcv:Bcav_3118"/>
<dbReference type="GO" id="GO:0000103">
    <property type="term" value="P:sulfate assimilation"/>
    <property type="evidence" value="ECO:0007669"/>
    <property type="project" value="TreeGrafter"/>
</dbReference>
<comment type="cofactor">
    <cofactor evidence="1">
        <name>Mg(2+)</name>
        <dbReference type="ChEBI" id="CHEBI:18420"/>
    </cofactor>
</comment>
<evidence type="ECO:0000256" key="1">
    <source>
        <dbReference type="PIRSR" id="PIRSR600760-2"/>
    </source>
</evidence>
<proteinExistence type="predicted"/>
<dbReference type="GO" id="GO:0050427">
    <property type="term" value="P:3'-phosphoadenosine 5'-phosphosulfate metabolic process"/>
    <property type="evidence" value="ECO:0007669"/>
    <property type="project" value="TreeGrafter"/>
</dbReference>
<accession>C5C0G6</accession>
<protein>
    <submittedName>
        <fullName evidence="2">Inositol monophosphatase</fullName>
    </submittedName>
</protein>
<dbReference type="AlphaFoldDB" id="C5C0G6"/>
<feature type="binding site" evidence="1">
    <location>
        <position position="96"/>
    </location>
    <ligand>
        <name>Mg(2+)</name>
        <dbReference type="ChEBI" id="CHEBI:18420"/>
        <label>1</label>
        <note>catalytic</note>
    </ligand>
</feature>
<dbReference type="HOGENOM" id="CLU_071517_0_0_11"/>
<dbReference type="GO" id="GO:0008441">
    <property type="term" value="F:3'(2'),5'-bisphosphate nucleotidase activity"/>
    <property type="evidence" value="ECO:0007669"/>
    <property type="project" value="TreeGrafter"/>
</dbReference>
<dbReference type="PANTHER" id="PTHR43028:SF5">
    <property type="entry name" value="3'(2'),5'-BISPHOSPHATE NUCLEOTIDASE 1"/>
    <property type="match status" value="1"/>
</dbReference>
<dbReference type="Proteomes" id="UP000007962">
    <property type="component" value="Chromosome"/>
</dbReference>
<feature type="binding site" evidence="1">
    <location>
        <position position="94"/>
    </location>
    <ligand>
        <name>Mg(2+)</name>
        <dbReference type="ChEBI" id="CHEBI:18420"/>
        <label>1</label>
        <note>catalytic</note>
    </ligand>
</feature>
<dbReference type="Pfam" id="PF00459">
    <property type="entry name" value="Inositol_P"/>
    <property type="match status" value="1"/>
</dbReference>
<gene>
    <name evidence="2" type="ordered locus">Bcav_3118</name>
</gene>
<dbReference type="GO" id="GO:0046872">
    <property type="term" value="F:metal ion binding"/>
    <property type="evidence" value="ECO:0007669"/>
    <property type="project" value="UniProtKB-KW"/>
</dbReference>
<keyword evidence="1" id="KW-0479">Metal-binding</keyword>
<dbReference type="InterPro" id="IPR050725">
    <property type="entry name" value="CysQ/Inositol_MonoPase"/>
</dbReference>
<dbReference type="STRING" id="471853.Bcav_3118"/>
<dbReference type="SUPFAM" id="SSF56655">
    <property type="entry name" value="Carbohydrate phosphatase"/>
    <property type="match status" value="1"/>
</dbReference>
<feature type="binding site" evidence="1">
    <location>
        <position position="97"/>
    </location>
    <ligand>
        <name>Mg(2+)</name>
        <dbReference type="ChEBI" id="CHEBI:18420"/>
        <label>1</label>
        <note>catalytic</note>
    </ligand>
</feature>
<keyword evidence="3" id="KW-1185">Reference proteome</keyword>
<sequence>MRTDMGETIPRTASADGQLAELLARRAGMLLLEIQRDAGTDLLGSTELRGSADLQAQEYLTASLRRKRPSDALLVPGVIDYPARLAADRLWIVDPLDGSAEFVEGRPDFAVDVALWEHGELRAGALALPGLGEVFGTSAPLEVPDRAPGPLRVAVSRTRPPALPPRVRQNVELAPMGSVGYRIGAVLRGEVDAYVSADPVSECSAAAGIALAAAVGLHVSHWDGSELTFNTASAELAHLLVCREEHATWFVAALSGRTGAGAP</sequence>
<evidence type="ECO:0000313" key="2">
    <source>
        <dbReference type="EMBL" id="ACQ81362.1"/>
    </source>
</evidence>
<dbReference type="InterPro" id="IPR000760">
    <property type="entry name" value="Inositol_monophosphatase-like"/>
</dbReference>
<dbReference type="eggNOG" id="COG1218">
    <property type="taxonomic scope" value="Bacteria"/>
</dbReference>
<dbReference type="Gene3D" id="3.40.190.80">
    <property type="match status" value="1"/>
</dbReference>
<dbReference type="EMBL" id="CP001618">
    <property type="protein sequence ID" value="ACQ81362.1"/>
    <property type="molecule type" value="Genomic_DNA"/>
</dbReference>
<reference evidence="2 3" key="1">
    <citation type="journal article" date="2009" name="Stand. Genomic Sci.">
        <title>Complete genome sequence of Beutenbergia cavernae type strain (HKI 0122).</title>
        <authorList>
            <person name="Land M."/>
            <person name="Pukall R."/>
            <person name="Abt B."/>
            <person name="Goker M."/>
            <person name="Rohde M."/>
            <person name="Glavina Del Rio T."/>
            <person name="Tice H."/>
            <person name="Copeland A."/>
            <person name="Cheng J.F."/>
            <person name="Lucas S."/>
            <person name="Chen F."/>
            <person name="Nolan M."/>
            <person name="Bruce D."/>
            <person name="Goodwin L."/>
            <person name="Pitluck S."/>
            <person name="Ivanova N."/>
            <person name="Mavromatis K."/>
            <person name="Ovchinnikova G."/>
            <person name="Pati A."/>
            <person name="Chen A."/>
            <person name="Palaniappan K."/>
            <person name="Hauser L."/>
            <person name="Chang Y.J."/>
            <person name="Jefferies C.C."/>
            <person name="Saunders E."/>
            <person name="Brettin T."/>
            <person name="Detter J.C."/>
            <person name="Han C."/>
            <person name="Chain P."/>
            <person name="Bristow J."/>
            <person name="Eisen J.A."/>
            <person name="Markowitz V."/>
            <person name="Hugenholtz P."/>
            <person name="Kyrpides N.C."/>
            <person name="Klenk H.P."/>
            <person name="Lapidus A."/>
        </authorList>
    </citation>
    <scope>NUCLEOTIDE SEQUENCE [LARGE SCALE GENOMIC DNA]</scope>
    <source>
        <strain evidence="3">ATCC BAA-8 / DSM 12333 / NBRC 16432</strain>
    </source>
</reference>
<organism evidence="2 3">
    <name type="scientific">Beutenbergia cavernae (strain ATCC BAA-8 / DSM 12333 / CCUG 43141 / JCM 11478 / NBRC 16432 / NCIMB 13614 / HKI 0122)</name>
    <dbReference type="NCBI Taxonomy" id="471853"/>
    <lineage>
        <taxon>Bacteria</taxon>
        <taxon>Bacillati</taxon>
        <taxon>Actinomycetota</taxon>
        <taxon>Actinomycetes</taxon>
        <taxon>Micrococcales</taxon>
        <taxon>Beutenbergiaceae</taxon>
        <taxon>Beutenbergia</taxon>
    </lineage>
</organism>
<name>C5C0G6_BEUC1</name>
<dbReference type="Gene3D" id="3.30.540.10">
    <property type="entry name" value="Fructose-1,6-Bisphosphatase, subunit A, domain 1"/>
    <property type="match status" value="1"/>
</dbReference>
<keyword evidence="1" id="KW-0460">Magnesium</keyword>
<dbReference type="PANTHER" id="PTHR43028">
    <property type="entry name" value="3'(2'),5'-BISPHOSPHATE NUCLEOTIDASE 1"/>
    <property type="match status" value="1"/>
</dbReference>
<evidence type="ECO:0000313" key="3">
    <source>
        <dbReference type="Proteomes" id="UP000007962"/>
    </source>
</evidence>
<dbReference type="PRINTS" id="PR00377">
    <property type="entry name" value="IMPHPHTASES"/>
</dbReference>